<dbReference type="PANTHER" id="PTHR43434">
    <property type="entry name" value="PHOSPHOGLYCOLATE PHOSPHATASE"/>
    <property type="match status" value="1"/>
</dbReference>
<dbReference type="GO" id="GO:0008967">
    <property type="term" value="F:phosphoglycolate phosphatase activity"/>
    <property type="evidence" value="ECO:0007669"/>
    <property type="project" value="TreeGrafter"/>
</dbReference>
<dbReference type="Proteomes" id="UP000578112">
    <property type="component" value="Unassembled WGS sequence"/>
</dbReference>
<dbReference type="InterPro" id="IPR036412">
    <property type="entry name" value="HAD-like_sf"/>
</dbReference>
<dbReference type="SUPFAM" id="SSF56784">
    <property type="entry name" value="HAD-like"/>
    <property type="match status" value="1"/>
</dbReference>
<reference evidence="1 2" key="1">
    <citation type="submission" date="2020-08" db="EMBL/GenBank/DDBJ databases">
        <title>Sequencing the genomes of 1000 actinobacteria strains.</title>
        <authorList>
            <person name="Klenk H.-P."/>
        </authorList>
    </citation>
    <scope>NUCLEOTIDE SEQUENCE [LARGE SCALE GENOMIC DNA]</scope>
    <source>
        <strain evidence="1 2">DSM 43149</strain>
    </source>
</reference>
<dbReference type="PRINTS" id="PR00413">
    <property type="entry name" value="HADHALOGNASE"/>
</dbReference>
<dbReference type="GO" id="GO:0005829">
    <property type="term" value="C:cytosol"/>
    <property type="evidence" value="ECO:0007669"/>
    <property type="project" value="TreeGrafter"/>
</dbReference>
<keyword evidence="2" id="KW-1185">Reference proteome</keyword>
<protein>
    <submittedName>
        <fullName evidence="1">HAD superfamily hydrolase (TIGR01662 family)</fullName>
    </submittedName>
</protein>
<dbReference type="InterPro" id="IPR006549">
    <property type="entry name" value="HAD-SF_hydro_IIIA"/>
</dbReference>
<dbReference type="AlphaFoldDB" id="A0A7W7MNQ7"/>
<dbReference type="NCBIfam" id="TIGR01549">
    <property type="entry name" value="HAD-SF-IA-v1"/>
    <property type="match status" value="1"/>
</dbReference>
<dbReference type="Gene3D" id="3.40.50.1000">
    <property type="entry name" value="HAD superfamily/HAD-like"/>
    <property type="match status" value="1"/>
</dbReference>
<organism evidence="1 2">
    <name type="scientific">Actinoplanes digitatis</name>
    <dbReference type="NCBI Taxonomy" id="1868"/>
    <lineage>
        <taxon>Bacteria</taxon>
        <taxon>Bacillati</taxon>
        <taxon>Actinomycetota</taxon>
        <taxon>Actinomycetes</taxon>
        <taxon>Micromonosporales</taxon>
        <taxon>Micromonosporaceae</taxon>
        <taxon>Actinoplanes</taxon>
    </lineage>
</organism>
<comment type="caution">
    <text evidence="1">The sequence shown here is derived from an EMBL/GenBank/DDBJ whole genome shotgun (WGS) entry which is preliminary data.</text>
</comment>
<dbReference type="InterPro" id="IPR023214">
    <property type="entry name" value="HAD_sf"/>
</dbReference>
<dbReference type="GO" id="GO:0006281">
    <property type="term" value="P:DNA repair"/>
    <property type="evidence" value="ECO:0007669"/>
    <property type="project" value="TreeGrafter"/>
</dbReference>
<dbReference type="InterPro" id="IPR050155">
    <property type="entry name" value="HAD-like_hydrolase_sf"/>
</dbReference>
<accession>A0A7W7MNQ7</accession>
<dbReference type="InterPro" id="IPR006439">
    <property type="entry name" value="HAD-SF_hydro_IA"/>
</dbReference>
<dbReference type="PANTHER" id="PTHR43434:SF1">
    <property type="entry name" value="PHOSPHOGLYCOLATE PHOSPHATASE"/>
    <property type="match status" value="1"/>
</dbReference>
<sequence>MLPGPRALLLDFGGVLADAPRRHPAPPGLVLRLGGLTGGALEPGEIERSLVAGATAYAAWRDEDHPDELTHAEAWGRFVTTGWPGAAREAVRRRATGLSYDWTWSPEWALRPGIPEALHAARAAGLPMAVVSNTLCGAAHRDFLAGAGVGGLFAAQIYSDEAGVRKPNPEMIRRAARRLRVPAEECWFVGDSRQRDIACARRAGVTAAILMRSPRTDREGAAGRPEPDAFVEDGFGLRDLLRAAAPPPGRPPAASR</sequence>
<gene>
    <name evidence="1" type="ORF">BJ971_001165</name>
</gene>
<dbReference type="NCBIfam" id="TIGR01662">
    <property type="entry name" value="HAD-SF-IIIA"/>
    <property type="match status" value="1"/>
</dbReference>
<dbReference type="EMBL" id="JACHNH010000001">
    <property type="protein sequence ID" value="MBB4760609.1"/>
    <property type="molecule type" value="Genomic_DNA"/>
</dbReference>
<evidence type="ECO:0000313" key="1">
    <source>
        <dbReference type="EMBL" id="MBB4760609.1"/>
    </source>
</evidence>
<proteinExistence type="predicted"/>
<name>A0A7W7MNQ7_9ACTN</name>
<keyword evidence="1" id="KW-0378">Hydrolase</keyword>
<dbReference type="Pfam" id="PF00702">
    <property type="entry name" value="Hydrolase"/>
    <property type="match status" value="1"/>
</dbReference>
<evidence type="ECO:0000313" key="2">
    <source>
        <dbReference type="Proteomes" id="UP000578112"/>
    </source>
</evidence>
<dbReference type="RefSeq" id="WP_184990510.1">
    <property type="nucleotide sequence ID" value="NZ_BOMK01000094.1"/>
</dbReference>